<reference evidence="6" key="1">
    <citation type="journal article" date="2016" name="Nature">
        <title>The genome of the seagrass Zostera marina reveals angiosperm adaptation to the sea.</title>
        <authorList>
            <person name="Olsen J.L."/>
            <person name="Rouze P."/>
            <person name="Verhelst B."/>
            <person name="Lin Y.-C."/>
            <person name="Bayer T."/>
            <person name="Collen J."/>
            <person name="Dattolo E."/>
            <person name="De Paoli E."/>
            <person name="Dittami S."/>
            <person name="Maumus F."/>
            <person name="Michel G."/>
            <person name="Kersting A."/>
            <person name="Lauritano C."/>
            <person name="Lohaus R."/>
            <person name="Toepel M."/>
            <person name="Tonon T."/>
            <person name="Vanneste K."/>
            <person name="Amirebrahimi M."/>
            <person name="Brakel J."/>
            <person name="Bostroem C."/>
            <person name="Chovatia M."/>
            <person name="Grimwood J."/>
            <person name="Jenkins J.W."/>
            <person name="Jueterbock A."/>
            <person name="Mraz A."/>
            <person name="Stam W.T."/>
            <person name="Tice H."/>
            <person name="Bornberg-Bauer E."/>
            <person name="Green P.J."/>
            <person name="Pearson G.A."/>
            <person name="Procaccini G."/>
            <person name="Duarte C.M."/>
            <person name="Schmutz J."/>
            <person name="Reusch T.B.H."/>
            <person name="Van de Peer Y."/>
        </authorList>
    </citation>
    <scope>NUCLEOTIDE SEQUENCE [LARGE SCALE GENOMIC DNA]</scope>
    <source>
        <strain evidence="6">cv. Finnish</strain>
    </source>
</reference>
<dbReference type="PANTHER" id="PTHR31234:SF2">
    <property type="entry name" value="OS05G0199100 PROTEIN"/>
    <property type="match status" value="1"/>
</dbReference>
<comment type="subcellular location">
    <subcellularLocation>
        <location evidence="1">Membrane</location>
    </subcellularLocation>
</comment>
<organism evidence="5 6">
    <name type="scientific">Zostera marina</name>
    <name type="common">Eelgrass</name>
    <dbReference type="NCBI Taxonomy" id="29655"/>
    <lineage>
        <taxon>Eukaryota</taxon>
        <taxon>Viridiplantae</taxon>
        <taxon>Streptophyta</taxon>
        <taxon>Embryophyta</taxon>
        <taxon>Tracheophyta</taxon>
        <taxon>Spermatophyta</taxon>
        <taxon>Magnoliopsida</taxon>
        <taxon>Liliopsida</taxon>
        <taxon>Zosteraceae</taxon>
        <taxon>Zostera</taxon>
    </lineage>
</organism>
<keyword evidence="6" id="KW-1185">Reference proteome</keyword>
<sequence length="271" mass="31486">MPAMKAYLNTTSLDEESEEQPLAQPSKSRNPPQYIIKVPKDRIYKIPPPENQYLYNFYSKRVRLRQKHHSTCRRCLLWTTGILAILILILFIIGLSLYFTFHPQLPKYSVSNITVHNFNINSPDGAEEPEYHLSMRVENPNKALEMEYYSSKSSAKLYYTDEELGEGVWPSFTSENQNVTWTRSTLRRRPDVLLARKKIWGEISLEEKHGEVPLDITIEAPARVKFEKIAGTKKQLMVVVVFKVRCKVKVDRLSKLSKIVSNKCNVHVRMN</sequence>
<proteinExistence type="predicted"/>
<evidence type="ECO:0000256" key="1">
    <source>
        <dbReference type="ARBA" id="ARBA00004370"/>
    </source>
</evidence>
<evidence type="ECO:0000256" key="4">
    <source>
        <dbReference type="SAM" id="Phobius"/>
    </source>
</evidence>
<name>A0A0K9Q455_ZOSMR</name>
<feature type="region of interest" description="Disordered" evidence="3">
    <location>
        <begin position="1"/>
        <end position="32"/>
    </location>
</feature>
<accession>A0A0K9Q455</accession>
<evidence type="ECO:0000313" key="6">
    <source>
        <dbReference type="Proteomes" id="UP000036987"/>
    </source>
</evidence>
<dbReference type="EMBL" id="LFYR01000090">
    <property type="protein sequence ID" value="KMZ76068.1"/>
    <property type="molecule type" value="Genomic_DNA"/>
</dbReference>
<evidence type="ECO:0000256" key="2">
    <source>
        <dbReference type="ARBA" id="ARBA00023136"/>
    </source>
</evidence>
<dbReference type="Proteomes" id="UP000036987">
    <property type="component" value="Unassembled WGS sequence"/>
</dbReference>
<dbReference type="GO" id="GO:0016020">
    <property type="term" value="C:membrane"/>
    <property type="evidence" value="ECO:0007669"/>
    <property type="project" value="UniProtKB-SubCell"/>
</dbReference>
<keyword evidence="4" id="KW-1133">Transmembrane helix</keyword>
<keyword evidence="2 4" id="KW-0472">Membrane</keyword>
<evidence type="ECO:0000256" key="3">
    <source>
        <dbReference type="SAM" id="MobiDB-lite"/>
    </source>
</evidence>
<feature type="transmembrane region" description="Helical" evidence="4">
    <location>
        <begin position="75"/>
        <end position="101"/>
    </location>
</feature>
<evidence type="ECO:0000313" key="5">
    <source>
        <dbReference type="EMBL" id="KMZ76068.1"/>
    </source>
</evidence>
<comment type="caution">
    <text evidence="5">The sequence shown here is derived from an EMBL/GenBank/DDBJ whole genome shotgun (WGS) entry which is preliminary data.</text>
</comment>
<gene>
    <name evidence="5" type="ORF">ZOSMA_107G00660</name>
</gene>
<dbReference type="AlphaFoldDB" id="A0A0K9Q455"/>
<keyword evidence="4" id="KW-0812">Transmembrane</keyword>
<dbReference type="InterPro" id="IPR044839">
    <property type="entry name" value="NDR1-like"/>
</dbReference>
<dbReference type="OrthoDB" id="1849707at2759"/>
<dbReference type="GO" id="GO:0098542">
    <property type="term" value="P:defense response to other organism"/>
    <property type="evidence" value="ECO:0007669"/>
    <property type="project" value="InterPro"/>
</dbReference>
<dbReference type="PANTHER" id="PTHR31234">
    <property type="entry name" value="LATE EMBRYOGENESIS ABUNDANT (LEA) HYDROXYPROLINE-RICH GLYCOPROTEIN FAMILY"/>
    <property type="match status" value="1"/>
</dbReference>
<protein>
    <submittedName>
        <fullName evidence="5">Harpin-induced like protein 2</fullName>
    </submittedName>
</protein>